<evidence type="ECO:0000313" key="8">
    <source>
        <dbReference type="EMBL" id="SVA53881.1"/>
    </source>
</evidence>
<name>A0A381WNL5_9ZZZZ</name>
<keyword evidence="6" id="KW-0812">Transmembrane</keyword>
<dbReference type="InterPro" id="IPR017896">
    <property type="entry name" value="4Fe4S_Fe-S-bd"/>
</dbReference>
<gene>
    <name evidence="8" type="ORF">METZ01_LOCUS106735</name>
</gene>
<keyword evidence="6" id="KW-0472">Membrane</keyword>
<dbReference type="InterPro" id="IPR017900">
    <property type="entry name" value="4Fe4S_Fe_S_CS"/>
</dbReference>
<dbReference type="SUPFAM" id="SSF46548">
    <property type="entry name" value="alpha-helical ferredoxin"/>
    <property type="match status" value="1"/>
</dbReference>
<dbReference type="SUPFAM" id="SSF103501">
    <property type="entry name" value="Respiratory nitrate reductase 1 gamma chain"/>
    <property type="match status" value="1"/>
</dbReference>
<dbReference type="GO" id="GO:0016491">
    <property type="term" value="F:oxidoreductase activity"/>
    <property type="evidence" value="ECO:0007669"/>
    <property type="project" value="UniProtKB-KW"/>
</dbReference>
<dbReference type="Gene3D" id="1.10.1060.10">
    <property type="entry name" value="Alpha-helical ferredoxin"/>
    <property type="match status" value="1"/>
</dbReference>
<evidence type="ECO:0000256" key="4">
    <source>
        <dbReference type="ARBA" id="ARBA00023004"/>
    </source>
</evidence>
<evidence type="ECO:0000256" key="5">
    <source>
        <dbReference type="ARBA" id="ARBA00023014"/>
    </source>
</evidence>
<dbReference type="Gene3D" id="1.20.950.20">
    <property type="entry name" value="Transmembrane di-heme cytochromes, Chain C"/>
    <property type="match status" value="1"/>
</dbReference>
<evidence type="ECO:0000256" key="6">
    <source>
        <dbReference type="SAM" id="Phobius"/>
    </source>
</evidence>
<dbReference type="Pfam" id="PF13183">
    <property type="entry name" value="Fer4_8"/>
    <property type="match status" value="1"/>
</dbReference>
<evidence type="ECO:0000259" key="7">
    <source>
        <dbReference type="PROSITE" id="PS51379"/>
    </source>
</evidence>
<dbReference type="PANTHER" id="PTHR43255:SF1">
    <property type="entry name" value="IRON-SULFUR-BINDING OXIDOREDUCTASE FADF-RELATED"/>
    <property type="match status" value="1"/>
</dbReference>
<proteinExistence type="predicted"/>
<dbReference type="PROSITE" id="PS51379">
    <property type="entry name" value="4FE4S_FER_2"/>
    <property type="match status" value="2"/>
</dbReference>
<evidence type="ECO:0000256" key="1">
    <source>
        <dbReference type="ARBA" id="ARBA00022485"/>
    </source>
</evidence>
<feature type="transmembrane region" description="Helical" evidence="6">
    <location>
        <begin position="6"/>
        <end position="25"/>
    </location>
</feature>
<dbReference type="GO" id="GO:0005886">
    <property type="term" value="C:plasma membrane"/>
    <property type="evidence" value="ECO:0007669"/>
    <property type="project" value="TreeGrafter"/>
</dbReference>
<dbReference type="PANTHER" id="PTHR43255">
    <property type="entry name" value="IRON-SULFUR-BINDING OXIDOREDUCTASE FADF-RELATED-RELATED"/>
    <property type="match status" value="1"/>
</dbReference>
<keyword evidence="6" id="KW-1133">Transmembrane helix</keyword>
<protein>
    <recommendedName>
        <fullName evidence="7">4Fe-4S ferredoxin-type domain-containing protein</fullName>
    </recommendedName>
</protein>
<sequence>MLSSAEKIIFIFIAIGAIGASFITFRKMFLVIGVGTHPIDWKTAFFNLSKGLKVFISQNTLFKSRPIVGFIHALVAWGFTLYLLVNIVDVLYGFIPGFHFFPNHIIGKLYRVFVDFFTVTVLFGVIYFLIRRFILNDNRLMINEPVMLSPEAQKGMRNDSLIVGFFILFHVGARFLSASFEIAKNTADSFQPAATLVSLLWSNFTEDSIILYEHVTWWIALGLILGFLPYFPYSKHAHLFMGPLNFMVSKDRKSMASIETIDFEDDSIEQFGAGQLQHLPQKQLLDAYACIQCSRCQDACPAYETGKELSPSALEINKRYFLNTHLDEFIDGSIPDASITDILLTDEAAWSCTTCGYCVEVCPVGNEPMLDILRARQDLVMMESKFPQEAMETFDKIENYGNPWGLSPQDRENWMEGREVPLMKEKKEADVLYWAGCAGAYDSRGKEISQAVVDVLNEAKVDFASLGNEETCTGDSARRIGNEYLFQTMAEQNLETFDKYKFKKIVTQCPHCFTTLKNDYSELGADLEVVHHSQFIGQLVSEGKIKPKSWMDEDVTYHDACYLGRHNDEYDAPRNVIQSVMRDGELKEMEQSKEKSFCCGAGGGNMWYEIKTGERINQNRFEQAAETGATTVATACNFCNIMMEDGMKVTGNDEKMKVVDIAELVAQSITK</sequence>
<feature type="transmembrane region" description="Helical" evidence="6">
    <location>
        <begin position="112"/>
        <end position="130"/>
    </location>
</feature>
<feature type="domain" description="4Fe-4S ferredoxin-type" evidence="7">
    <location>
        <begin position="341"/>
        <end position="372"/>
    </location>
</feature>
<feature type="transmembrane region" description="Helical" evidence="6">
    <location>
        <begin position="209"/>
        <end position="231"/>
    </location>
</feature>
<feature type="transmembrane region" description="Helical" evidence="6">
    <location>
        <begin position="67"/>
        <end position="92"/>
    </location>
</feature>
<dbReference type="InterPro" id="IPR004017">
    <property type="entry name" value="Cys_rich_dom"/>
</dbReference>
<evidence type="ECO:0000256" key="3">
    <source>
        <dbReference type="ARBA" id="ARBA00023002"/>
    </source>
</evidence>
<reference evidence="8" key="1">
    <citation type="submission" date="2018-05" db="EMBL/GenBank/DDBJ databases">
        <authorList>
            <person name="Lanie J.A."/>
            <person name="Ng W.-L."/>
            <person name="Kazmierczak K.M."/>
            <person name="Andrzejewski T.M."/>
            <person name="Davidsen T.M."/>
            <person name="Wayne K.J."/>
            <person name="Tettelin H."/>
            <person name="Glass J.I."/>
            <person name="Rusch D."/>
            <person name="Podicherti R."/>
            <person name="Tsui H.-C.T."/>
            <person name="Winkler M.E."/>
        </authorList>
    </citation>
    <scope>NUCLEOTIDE SEQUENCE</scope>
</reference>
<dbReference type="InterPro" id="IPR051460">
    <property type="entry name" value="HdrC_iron-sulfur_subunit"/>
</dbReference>
<dbReference type="GO" id="GO:0051539">
    <property type="term" value="F:4 iron, 4 sulfur cluster binding"/>
    <property type="evidence" value="ECO:0007669"/>
    <property type="project" value="UniProtKB-KW"/>
</dbReference>
<dbReference type="InterPro" id="IPR036197">
    <property type="entry name" value="NarG-like_sf"/>
</dbReference>
<accession>A0A381WNL5</accession>
<keyword evidence="4" id="KW-0408">Iron</keyword>
<keyword evidence="5" id="KW-0411">Iron-sulfur</keyword>
<dbReference type="Pfam" id="PF02754">
    <property type="entry name" value="CCG"/>
    <property type="match status" value="2"/>
</dbReference>
<organism evidence="8">
    <name type="scientific">marine metagenome</name>
    <dbReference type="NCBI Taxonomy" id="408172"/>
    <lineage>
        <taxon>unclassified sequences</taxon>
        <taxon>metagenomes</taxon>
        <taxon>ecological metagenomes</taxon>
    </lineage>
</organism>
<evidence type="ECO:0000256" key="2">
    <source>
        <dbReference type="ARBA" id="ARBA00022723"/>
    </source>
</evidence>
<dbReference type="AlphaFoldDB" id="A0A381WNL5"/>
<dbReference type="EMBL" id="UINC01012322">
    <property type="protein sequence ID" value="SVA53881.1"/>
    <property type="molecule type" value="Genomic_DNA"/>
</dbReference>
<keyword evidence="1" id="KW-0004">4Fe-4S</keyword>
<keyword evidence="2" id="KW-0479">Metal-binding</keyword>
<dbReference type="GO" id="GO:0046872">
    <property type="term" value="F:metal ion binding"/>
    <property type="evidence" value="ECO:0007669"/>
    <property type="project" value="UniProtKB-KW"/>
</dbReference>
<feature type="transmembrane region" description="Helical" evidence="6">
    <location>
        <begin position="161"/>
        <end position="180"/>
    </location>
</feature>
<dbReference type="PROSITE" id="PS00198">
    <property type="entry name" value="4FE4S_FER_1"/>
    <property type="match status" value="1"/>
</dbReference>
<dbReference type="InterPro" id="IPR009051">
    <property type="entry name" value="Helical_ferredxn"/>
</dbReference>
<feature type="domain" description="4Fe-4S ferredoxin-type" evidence="7">
    <location>
        <begin position="281"/>
        <end position="308"/>
    </location>
</feature>
<keyword evidence="3" id="KW-0560">Oxidoreductase</keyword>